<keyword evidence="1" id="KW-1133">Transmembrane helix</keyword>
<dbReference type="Proteomes" id="UP000478148">
    <property type="component" value="Unassembled WGS sequence"/>
</dbReference>
<evidence type="ECO:0000313" key="3">
    <source>
        <dbReference type="Proteomes" id="UP000478148"/>
    </source>
</evidence>
<organism evidence="2 3">
    <name type="scientific">Verrucosispora sioxanthis</name>
    <dbReference type="NCBI Taxonomy" id="2499994"/>
    <lineage>
        <taxon>Bacteria</taxon>
        <taxon>Bacillati</taxon>
        <taxon>Actinomycetota</taxon>
        <taxon>Actinomycetes</taxon>
        <taxon>Micromonosporales</taxon>
        <taxon>Micromonosporaceae</taxon>
        <taxon>Micromonospora</taxon>
    </lineage>
</organism>
<dbReference type="RefSeq" id="WP_164449547.1">
    <property type="nucleotide sequence ID" value="NZ_SAIY01000010.1"/>
</dbReference>
<name>A0A6M1LBD5_9ACTN</name>
<keyword evidence="3" id="KW-1185">Reference proteome</keyword>
<protein>
    <recommendedName>
        <fullName evidence="4">Heavy metal transporter</fullName>
    </recommendedName>
</protein>
<keyword evidence="1" id="KW-0472">Membrane</keyword>
<sequence>MRVRTRAAATGFVVLVLIAAIGIIVVLRQAGDGLRLPLAGRACTVQADGQVTLDSQQMANAATIAAIGVQREMPERAVVVALATAYQESGLRNLTGGDRDSVGLFQQRPSQGWGTATQIRDPRYAAGKFYAALKKVRGWQDMRVTDAAQKVQRSAFPEAYEKWADESQVLTRALLGHATTAVTCSVGGDPVMRGAAAIAALTEGLSLDWGLVALTSDGDRRAGRGYLSSAVDSYGNPTLLKVGINDFERSPAGSLTTSAEGVRAGWRYTHWLVSHAKEHGVKRVVFDGREWTAKRGDWKRLPDSDRGDTEVLAEVHADV</sequence>
<reference evidence="2 3" key="1">
    <citation type="submission" date="2020-02" db="EMBL/GenBank/DDBJ databases">
        <title>Draft Genome Sequence of Verrucosispora sp. Strain CWR15, Isolated from Gulf of Mexico Sponge.</title>
        <authorList>
            <person name="Kennedy S.J."/>
            <person name="Cella E."/>
            <person name="Azarian T."/>
            <person name="Baker B.J."/>
            <person name="Shaw L.N."/>
        </authorList>
    </citation>
    <scope>NUCLEOTIDE SEQUENCE [LARGE SCALE GENOMIC DNA]</scope>
    <source>
        <strain evidence="2 3">CWR15</strain>
    </source>
</reference>
<gene>
    <name evidence="2" type="ORF">ENC19_24400</name>
</gene>
<dbReference type="EMBL" id="SAIY01000010">
    <property type="protein sequence ID" value="NGM15552.1"/>
    <property type="molecule type" value="Genomic_DNA"/>
</dbReference>
<keyword evidence="1" id="KW-0812">Transmembrane</keyword>
<dbReference type="AlphaFoldDB" id="A0A6M1LBD5"/>
<comment type="caution">
    <text evidence="2">The sequence shown here is derived from an EMBL/GenBank/DDBJ whole genome shotgun (WGS) entry which is preliminary data.</text>
</comment>
<evidence type="ECO:0000313" key="2">
    <source>
        <dbReference type="EMBL" id="NGM15552.1"/>
    </source>
</evidence>
<evidence type="ECO:0000256" key="1">
    <source>
        <dbReference type="SAM" id="Phobius"/>
    </source>
</evidence>
<accession>A0A6M1LBD5</accession>
<evidence type="ECO:0008006" key="4">
    <source>
        <dbReference type="Google" id="ProtNLM"/>
    </source>
</evidence>
<feature type="transmembrane region" description="Helical" evidence="1">
    <location>
        <begin position="7"/>
        <end position="27"/>
    </location>
</feature>
<proteinExistence type="predicted"/>